<dbReference type="AlphaFoldDB" id="A0A5C5ZF34"/>
<dbReference type="RefSeq" id="WP_146403210.1">
    <property type="nucleotide sequence ID" value="NZ_SJPJ01000001.1"/>
</dbReference>
<feature type="domain" description="Sialidase" evidence="2">
    <location>
        <begin position="715"/>
        <end position="993"/>
    </location>
</feature>
<evidence type="ECO:0000313" key="3">
    <source>
        <dbReference type="EMBL" id="TWT85163.1"/>
    </source>
</evidence>
<evidence type="ECO:0000259" key="2">
    <source>
        <dbReference type="Pfam" id="PF13088"/>
    </source>
</evidence>
<dbReference type="Pfam" id="PF13517">
    <property type="entry name" value="FG-GAP_3"/>
    <property type="match status" value="2"/>
</dbReference>
<dbReference type="InterPro" id="IPR036278">
    <property type="entry name" value="Sialidase_sf"/>
</dbReference>
<dbReference type="InterPro" id="IPR011040">
    <property type="entry name" value="Sialidase"/>
</dbReference>
<keyword evidence="4" id="KW-1185">Reference proteome</keyword>
<reference evidence="3 4" key="1">
    <citation type="submission" date="2019-02" db="EMBL/GenBank/DDBJ databases">
        <title>Deep-cultivation of Planctomycetes and their phenomic and genomic characterization uncovers novel biology.</title>
        <authorList>
            <person name="Wiegand S."/>
            <person name="Jogler M."/>
            <person name="Boedeker C."/>
            <person name="Pinto D."/>
            <person name="Vollmers J."/>
            <person name="Rivas-Marin E."/>
            <person name="Kohn T."/>
            <person name="Peeters S.H."/>
            <person name="Heuer A."/>
            <person name="Rast P."/>
            <person name="Oberbeckmann S."/>
            <person name="Bunk B."/>
            <person name="Jeske O."/>
            <person name="Meyerdierks A."/>
            <person name="Storesund J.E."/>
            <person name="Kallscheuer N."/>
            <person name="Luecker S."/>
            <person name="Lage O.M."/>
            <person name="Pohl T."/>
            <person name="Merkel B.J."/>
            <person name="Hornburger P."/>
            <person name="Mueller R.-W."/>
            <person name="Bruemmer F."/>
            <person name="Labrenz M."/>
            <person name="Spormann A.M."/>
            <person name="Op Den Camp H."/>
            <person name="Overmann J."/>
            <person name="Amann R."/>
            <person name="Jetten M.S.M."/>
            <person name="Mascher T."/>
            <person name="Medema M.H."/>
            <person name="Devos D.P."/>
            <person name="Kaster A.-K."/>
            <person name="Ovreas L."/>
            <person name="Rohde M."/>
            <person name="Galperin M.Y."/>
            <person name="Jogler C."/>
        </authorList>
    </citation>
    <scope>NUCLEOTIDE SEQUENCE [LARGE SCALE GENOMIC DNA]</scope>
    <source>
        <strain evidence="3 4">CA13</strain>
    </source>
</reference>
<name>A0A5C5ZF34_9BACT</name>
<evidence type="ECO:0000256" key="1">
    <source>
        <dbReference type="ARBA" id="ARBA00022729"/>
    </source>
</evidence>
<dbReference type="Gene3D" id="2.120.10.10">
    <property type="match status" value="1"/>
</dbReference>
<dbReference type="EMBL" id="SJPJ01000001">
    <property type="protein sequence ID" value="TWT85163.1"/>
    <property type="molecule type" value="Genomic_DNA"/>
</dbReference>
<accession>A0A5C5ZF34</accession>
<comment type="caution">
    <text evidence="3">The sequence shown here is derived from an EMBL/GenBank/DDBJ whole genome shotgun (WGS) entry which is preliminary data.</text>
</comment>
<dbReference type="Proteomes" id="UP000315010">
    <property type="component" value="Unassembled WGS sequence"/>
</dbReference>
<dbReference type="InterPro" id="IPR013517">
    <property type="entry name" value="FG-GAP"/>
</dbReference>
<evidence type="ECO:0000313" key="4">
    <source>
        <dbReference type="Proteomes" id="UP000315010"/>
    </source>
</evidence>
<keyword evidence="1" id="KW-0732">Signal</keyword>
<protein>
    <submittedName>
        <fullName evidence="3">FG-GAP repeat protein</fullName>
    </submittedName>
</protein>
<sequence>MLQANYATCLSRTCESLIAKSIRNGLNRVLATFIVLVVSVSVNADDGWNLNELKYNHPGLHVDLGVGLWAWPMPMDYDGDGDMDLLVSCPDKPSNGVYFFENPTQDRAAKLPVFRPGVRVGKAKQNLQVSYVDGQPRILETCWEYSRDAKTGVFDFESGKRFYPKNNIHQSRVRANMWRYIDYDGDADQDIVVGVGDWTDYGWDHAYDNHGRWRNGPLHGYVYLITNDGTTTEPQYSQSPQRVQAAGGDIDVYGWPSPNFADFDGDGDLDLLCGEFLDGFTYFENLGTRMNPEYSAGQKLKDNVGEPLVMDLQMITPTAFDWDSDGDIDLVVGDEDGRVALVENTGGLQNRNPVFLGPQYFQQEADTLKFGALATPYAYDWDHDGDQDILCGNTAGYIGLFVNLGMGADDMPKWSSPTRLPAQTADDKTVSKPFRILAGPSGSIQGPAEAKWGYTTLSVADWDDDSDPDVIYNSILARVGILRTEAGKLIDTPLHTGLHESPPDWILSDTLAGDTVTQWRTTPIAIDFDADSKLDLVMLDQQGYLTLRSDGGEAKRIFVDESDQPLQLNAKSCGGSGRVKLNVVDWDGDSRLDVLVNSENALWYRNCQDRDGKVVLKKIGNLARRNVAGHTSSPATCDFNQDGKPDLLVGAENGRLYYAEHDQCVTYSDEQLVASPAKVESEKRFPGLVSEEFIYTKASFAECHASTICETSRGLVAAWFGGTKEGQKDVGIWVSYHDGARWSTPSQVADGVQHNGLRYPCWNPVLFQPPGDSPTLLFFKVGPNPREWWGEMMVSFDRGKTFRNRRRLPEGIDGPVRCKPILLSDGKTLLCGSSTEYDGWKIHFESISLEDGHPNGTWNRMGPIETANQYNAIQPTFLRHPGGKLQVLCRTKENVIVSSVSGDDGDTWSALEAIDLPNPNSGIEAITLRDGRHLLVYNHLGSGKTGWGRRGLLNLAISDDGFTWRKVAVLENERNAEFSYPAIIQTEDGFVHVTYTWKRQRVKHVVIDSTKIETGDPLTIQDWH</sequence>
<dbReference type="InterPro" id="IPR028994">
    <property type="entry name" value="Integrin_alpha_N"/>
</dbReference>
<gene>
    <name evidence="3" type="ORF">CA13_66450</name>
</gene>
<dbReference type="Gene3D" id="2.130.10.130">
    <property type="entry name" value="Integrin alpha, N-terminal"/>
    <property type="match status" value="2"/>
</dbReference>
<organism evidence="3 4">
    <name type="scientific">Novipirellula herctigrandis</name>
    <dbReference type="NCBI Taxonomy" id="2527986"/>
    <lineage>
        <taxon>Bacteria</taxon>
        <taxon>Pseudomonadati</taxon>
        <taxon>Planctomycetota</taxon>
        <taxon>Planctomycetia</taxon>
        <taxon>Pirellulales</taxon>
        <taxon>Pirellulaceae</taxon>
        <taxon>Novipirellula</taxon>
    </lineage>
</organism>
<dbReference type="SUPFAM" id="SSF69318">
    <property type="entry name" value="Integrin alpha N-terminal domain"/>
    <property type="match status" value="2"/>
</dbReference>
<dbReference type="CDD" id="cd15482">
    <property type="entry name" value="Sialidase_non-viral"/>
    <property type="match status" value="1"/>
</dbReference>
<dbReference type="PANTHER" id="PTHR43752:SF2">
    <property type="entry name" value="BNR_ASP-BOX REPEAT FAMILY PROTEIN"/>
    <property type="match status" value="1"/>
</dbReference>
<dbReference type="OrthoDB" id="41724at2"/>
<dbReference type="Pfam" id="PF13088">
    <property type="entry name" value="BNR_2"/>
    <property type="match status" value="1"/>
</dbReference>
<dbReference type="SUPFAM" id="SSF50939">
    <property type="entry name" value="Sialidases"/>
    <property type="match status" value="1"/>
</dbReference>
<proteinExistence type="predicted"/>
<dbReference type="PANTHER" id="PTHR43752">
    <property type="entry name" value="BNR/ASP-BOX REPEAT FAMILY PROTEIN"/>
    <property type="match status" value="1"/>
</dbReference>